<keyword evidence="1" id="KW-0812">Transmembrane</keyword>
<organism evidence="2 3">
    <name type="scientific">Bacillus mycoides</name>
    <dbReference type="NCBI Taxonomy" id="1405"/>
    <lineage>
        <taxon>Bacteria</taxon>
        <taxon>Bacillati</taxon>
        <taxon>Bacillota</taxon>
        <taxon>Bacilli</taxon>
        <taxon>Bacillales</taxon>
        <taxon>Bacillaceae</taxon>
        <taxon>Bacillus</taxon>
        <taxon>Bacillus cereus group</taxon>
    </lineage>
</organism>
<gene>
    <name evidence="2" type="ORF">FC701_08840</name>
</gene>
<accession>A0A4U3AE03</accession>
<dbReference type="Proteomes" id="UP000305524">
    <property type="component" value="Unassembled WGS sequence"/>
</dbReference>
<feature type="non-terminal residue" evidence="2">
    <location>
        <position position="50"/>
    </location>
</feature>
<evidence type="ECO:0000313" key="3">
    <source>
        <dbReference type="Proteomes" id="UP000305524"/>
    </source>
</evidence>
<dbReference type="AlphaFoldDB" id="A0A4U3AE03"/>
<keyword evidence="1" id="KW-1133">Transmembrane helix</keyword>
<sequence length="50" mass="5877">MRGIRSLYRWEGVLLILLLVELILFSFINSDFLNISNLLFSMNDFLIISI</sequence>
<name>A0A4U3AE03_BACMY</name>
<reference evidence="2 3" key="1">
    <citation type="journal article" date="2019" name="Environ. Microbiol.">
        <title>An active ?-lactamase is a part of an orchestrated cell wall stress resistance network of Bacillus subtilis and related rhizosphere species.</title>
        <authorList>
            <person name="Bucher T."/>
            <person name="Keren-Paz A."/>
            <person name="Hausser J."/>
            <person name="Olender T."/>
            <person name="Cytryn E."/>
            <person name="Kolodkin-Gal I."/>
        </authorList>
    </citation>
    <scope>NUCLEOTIDE SEQUENCE [LARGE SCALE GENOMIC DNA]</scope>
    <source>
        <strain evidence="2 3">I186</strain>
    </source>
</reference>
<keyword evidence="1" id="KW-0472">Membrane</keyword>
<comment type="caution">
    <text evidence="2">The sequence shown here is derived from an EMBL/GenBank/DDBJ whole genome shotgun (WGS) entry which is preliminary data.</text>
</comment>
<evidence type="ECO:0000256" key="1">
    <source>
        <dbReference type="SAM" id="Phobius"/>
    </source>
</evidence>
<proteinExistence type="predicted"/>
<dbReference type="EMBL" id="SZOD01000165">
    <property type="protein sequence ID" value="TKI85752.1"/>
    <property type="molecule type" value="Genomic_DNA"/>
</dbReference>
<feature type="transmembrane region" description="Helical" evidence="1">
    <location>
        <begin position="12"/>
        <end position="30"/>
    </location>
</feature>
<evidence type="ECO:0000313" key="2">
    <source>
        <dbReference type="EMBL" id="TKI85752.1"/>
    </source>
</evidence>
<protein>
    <submittedName>
        <fullName evidence="2">Autoinducer 2 import system permease LsrD</fullName>
    </submittedName>
</protein>